<evidence type="ECO:0000313" key="2">
    <source>
        <dbReference type="EMBL" id="SLN75055.1"/>
    </source>
</evidence>
<keyword evidence="1" id="KW-0812">Transmembrane</keyword>
<proteinExistence type="predicted"/>
<feature type="transmembrane region" description="Helical" evidence="1">
    <location>
        <begin position="12"/>
        <end position="32"/>
    </location>
</feature>
<dbReference type="EMBL" id="FWFZ01000033">
    <property type="protein sequence ID" value="SLN75055.1"/>
    <property type="molecule type" value="Genomic_DNA"/>
</dbReference>
<evidence type="ECO:0000313" key="3">
    <source>
        <dbReference type="Proteomes" id="UP000193900"/>
    </source>
</evidence>
<keyword evidence="1" id="KW-1133">Transmembrane helix</keyword>
<dbReference type="Proteomes" id="UP000193900">
    <property type="component" value="Unassembled WGS sequence"/>
</dbReference>
<protein>
    <submittedName>
        <fullName evidence="2">Uncharacterized protein</fullName>
    </submittedName>
</protein>
<keyword evidence="1" id="KW-0472">Membrane</keyword>
<organism evidence="2 3">
    <name type="scientific">Roseisalinus antarcticus</name>
    <dbReference type="NCBI Taxonomy" id="254357"/>
    <lineage>
        <taxon>Bacteria</taxon>
        <taxon>Pseudomonadati</taxon>
        <taxon>Pseudomonadota</taxon>
        <taxon>Alphaproteobacteria</taxon>
        <taxon>Rhodobacterales</taxon>
        <taxon>Roseobacteraceae</taxon>
        <taxon>Roseisalinus</taxon>
    </lineage>
</organism>
<keyword evidence="3" id="KW-1185">Reference proteome</keyword>
<name>A0A1Y5TW79_9RHOB</name>
<dbReference type="RefSeq" id="WP_159458595.1">
    <property type="nucleotide sequence ID" value="NZ_FWFZ01000033.1"/>
</dbReference>
<sequence>MARITPTADAGASLVITVTDGSASVALTALMITGTTLRRGLKAGN</sequence>
<reference evidence="2 3" key="1">
    <citation type="submission" date="2017-03" db="EMBL/GenBank/DDBJ databases">
        <authorList>
            <person name="Afonso C.L."/>
            <person name="Miller P.J."/>
            <person name="Scott M.A."/>
            <person name="Spackman E."/>
            <person name="Goraichik I."/>
            <person name="Dimitrov K.M."/>
            <person name="Suarez D.L."/>
            <person name="Swayne D.E."/>
        </authorList>
    </citation>
    <scope>NUCLEOTIDE SEQUENCE [LARGE SCALE GENOMIC DNA]</scope>
    <source>
        <strain evidence="2 3">CECT 7023</strain>
    </source>
</reference>
<evidence type="ECO:0000256" key="1">
    <source>
        <dbReference type="SAM" id="Phobius"/>
    </source>
</evidence>
<accession>A0A1Y5TW79</accession>
<dbReference type="AlphaFoldDB" id="A0A1Y5TW79"/>
<gene>
    <name evidence="2" type="ORF">ROA7023_03883</name>
</gene>